<comment type="caution">
    <text evidence="1">The sequence shown here is derived from an EMBL/GenBank/DDBJ whole genome shotgun (WGS) entry which is preliminary data.</text>
</comment>
<keyword evidence="2" id="KW-1185">Reference proteome</keyword>
<keyword evidence="1" id="KW-0436">Ligase</keyword>
<dbReference type="EMBL" id="JAESVB010000003">
    <property type="protein sequence ID" value="MCB8875570.1"/>
    <property type="molecule type" value="Genomic_DNA"/>
</dbReference>
<organism evidence="1 2">
    <name type="scientific">Acidisoma silvae</name>
    <dbReference type="NCBI Taxonomy" id="2802396"/>
    <lineage>
        <taxon>Bacteria</taxon>
        <taxon>Pseudomonadati</taxon>
        <taxon>Pseudomonadota</taxon>
        <taxon>Alphaproteobacteria</taxon>
        <taxon>Acetobacterales</taxon>
        <taxon>Acidocellaceae</taxon>
        <taxon>Acidisoma</taxon>
    </lineage>
</organism>
<dbReference type="SUPFAM" id="SSF56059">
    <property type="entry name" value="Glutathione synthetase ATP-binding domain-like"/>
    <property type="match status" value="1"/>
</dbReference>
<dbReference type="Proteomes" id="UP000708298">
    <property type="component" value="Unassembled WGS sequence"/>
</dbReference>
<dbReference type="GO" id="GO:0016874">
    <property type="term" value="F:ligase activity"/>
    <property type="evidence" value="ECO:0007669"/>
    <property type="project" value="UniProtKB-KW"/>
</dbReference>
<evidence type="ECO:0000313" key="2">
    <source>
        <dbReference type="Proteomes" id="UP000708298"/>
    </source>
</evidence>
<dbReference type="AlphaFoldDB" id="A0A963YSC2"/>
<accession>A0A963YSC2</accession>
<dbReference type="InterPro" id="IPR013815">
    <property type="entry name" value="ATP_grasp_subdomain_1"/>
</dbReference>
<protein>
    <submittedName>
        <fullName evidence="1">D-alanine--D-alanine ligase</fullName>
    </submittedName>
</protein>
<dbReference type="GO" id="GO:0005524">
    <property type="term" value="F:ATP binding"/>
    <property type="evidence" value="ECO:0007669"/>
    <property type="project" value="InterPro"/>
</dbReference>
<name>A0A963YSC2_9PROT</name>
<reference evidence="1" key="2">
    <citation type="submission" date="2021-01" db="EMBL/GenBank/DDBJ databases">
        <authorList>
            <person name="Mieszkin S."/>
            <person name="Pouder E."/>
            <person name="Alain K."/>
        </authorList>
    </citation>
    <scope>NUCLEOTIDE SEQUENCE</scope>
    <source>
        <strain evidence="1">HW T2.11</strain>
    </source>
</reference>
<gene>
    <name evidence="1" type="ORF">ASILVAE211_10285</name>
</gene>
<evidence type="ECO:0000313" key="1">
    <source>
        <dbReference type="EMBL" id="MCB8875570.1"/>
    </source>
</evidence>
<reference evidence="1" key="1">
    <citation type="journal article" date="2021" name="Microorganisms">
        <title>Acidisoma silvae sp. nov. and Acidisomacellulosilytica sp. nov., Two Acidophilic Bacteria Isolated from Decaying Wood, Hydrolyzing Cellulose and Producing Poly-3-hydroxybutyrate.</title>
        <authorList>
            <person name="Mieszkin S."/>
            <person name="Pouder E."/>
            <person name="Uroz S."/>
            <person name="Simon-Colin C."/>
            <person name="Alain K."/>
        </authorList>
    </citation>
    <scope>NUCLEOTIDE SEQUENCE</scope>
    <source>
        <strain evidence="1">HW T2.11</strain>
    </source>
</reference>
<dbReference type="Gene3D" id="3.30.1490.20">
    <property type="entry name" value="ATP-grasp fold, A domain"/>
    <property type="match status" value="1"/>
</dbReference>
<proteinExistence type="predicted"/>
<sequence>MTSFFEFWPGWIAYTPIVLQWIALGIRYGNPILATAANPTIEAGGLCGESKQSILDQITGSSRDWVALYTVCTSGAYAESDDLGIAEAAMRTADLSYPVVVKPDIGCNGTGVCLVDNRADLARYLAAFPRLTRYMLQALIPHEGEAGVFYIRRPGEETGTITSLTLKSSPVVVGDGTSNLRDLVMADPRCAQVPHLYLPRLASRLHEVPEAGERVKLVFVGNHCKGSTFKNGVKLISRELTERIDAIARSIPNFHFGRFDIRYDHAANLSAGEGFRIIEINGVGSEATHIWDPQTTLREAYAAQFFHYRSAFEIAAANRAAGHKPTGFFTLLRMWRTQKRLLASYPAND</sequence>